<dbReference type="NCBIfam" id="TIGR01730">
    <property type="entry name" value="RND_mfp"/>
    <property type="match status" value="1"/>
</dbReference>
<dbReference type="InterPro" id="IPR006143">
    <property type="entry name" value="RND_pump_MFP"/>
</dbReference>
<name>A4A403_9GAMM</name>
<dbReference type="GO" id="GO:1990281">
    <property type="term" value="C:efflux pump complex"/>
    <property type="evidence" value="ECO:0007669"/>
    <property type="project" value="TreeGrafter"/>
</dbReference>
<dbReference type="Gene3D" id="2.40.50.100">
    <property type="match status" value="1"/>
</dbReference>
<protein>
    <submittedName>
        <fullName evidence="4">RND family efflux transporter, MFP subunit</fullName>
    </submittedName>
</protein>
<sequence length="355" mass="38347">MRAYLVAAALLVLILGSTALYIQQRSAAMASGSFAAPPATIAAGTAQTRPWRETIDAVGTIRAARGILLTAETSGDITAVHASSGDSVEAGDPLINIDEAFEVATRTRLEARLRLAEQLYERDARLIKENSIPQSQLDQSRSDLQSARGELAEVDAVLQNKRISAPFAGRLGIFQVRLGDYVEAGTPLVTLQDVSRLEVDFSVPDRYAPLMQPGLKIVLRTAAFPDRRFSATLQAVDSQIDESTRNLQVRASVDEGDGLLPGMFASLIIDLDRESRRVFVAETAVSYSLQGNLVYVIEEDDDGLFVSPRVVDILPANNGEVAIVSGIEDGERIVIAGQNKLYRNARVQIDPDAGI</sequence>
<comment type="similarity">
    <text evidence="1">Belongs to the membrane fusion protein (MFP) (TC 8.A.1) family.</text>
</comment>
<reference evidence="4 5" key="2">
    <citation type="journal article" date="2009" name="PLoS ONE">
        <title>The photosynthetic apparatus and its regulation in the aerobic gammaproteobacterium Congregibacter litoralis gen. nov., sp. nov.</title>
        <authorList>
            <person name="Spring S."/>
            <person name="Lunsdorf H."/>
            <person name="Fuchs B.M."/>
            <person name="Tindall B.J."/>
        </authorList>
    </citation>
    <scope>NUCLEOTIDE SEQUENCE [LARGE SCALE GENOMIC DNA]</scope>
    <source>
        <strain evidence="4">KT71</strain>
    </source>
</reference>
<proteinExistence type="inferred from homology"/>
<keyword evidence="5" id="KW-1185">Reference proteome</keyword>
<dbReference type="Gene3D" id="2.40.30.170">
    <property type="match status" value="1"/>
</dbReference>
<dbReference type="SUPFAM" id="SSF111369">
    <property type="entry name" value="HlyD-like secretion proteins"/>
    <property type="match status" value="1"/>
</dbReference>
<gene>
    <name evidence="4" type="ORF">KT71_17191</name>
</gene>
<evidence type="ECO:0000259" key="3">
    <source>
        <dbReference type="Pfam" id="PF25954"/>
    </source>
</evidence>
<feature type="domain" description="CusB-like beta-barrel" evidence="3">
    <location>
        <begin position="199"/>
        <end position="267"/>
    </location>
</feature>
<evidence type="ECO:0000313" key="5">
    <source>
        <dbReference type="Proteomes" id="UP000019205"/>
    </source>
</evidence>
<dbReference type="OrthoDB" id="9806939at2"/>
<dbReference type="Gene3D" id="2.40.420.20">
    <property type="match status" value="1"/>
</dbReference>
<accession>A4A403</accession>
<dbReference type="GO" id="GO:0015562">
    <property type="term" value="F:efflux transmembrane transporter activity"/>
    <property type="evidence" value="ECO:0007669"/>
    <property type="project" value="TreeGrafter"/>
</dbReference>
<dbReference type="Pfam" id="PF25954">
    <property type="entry name" value="Beta-barrel_RND_2"/>
    <property type="match status" value="1"/>
</dbReference>
<dbReference type="STRING" id="314285.KT71_17191"/>
<dbReference type="PANTHER" id="PTHR30469">
    <property type="entry name" value="MULTIDRUG RESISTANCE PROTEIN MDTA"/>
    <property type="match status" value="1"/>
</dbReference>
<evidence type="ECO:0000259" key="2">
    <source>
        <dbReference type="Pfam" id="PF25917"/>
    </source>
</evidence>
<dbReference type="Gene3D" id="1.10.287.470">
    <property type="entry name" value="Helix hairpin bin"/>
    <property type="match status" value="1"/>
</dbReference>
<dbReference type="EMBL" id="AAOA02000001">
    <property type="protein sequence ID" value="EAQ99426.2"/>
    <property type="molecule type" value="Genomic_DNA"/>
</dbReference>
<dbReference type="InterPro" id="IPR058625">
    <property type="entry name" value="MdtA-like_BSH"/>
</dbReference>
<organism evidence="4 5">
    <name type="scientific">Congregibacter litoralis KT71</name>
    <dbReference type="NCBI Taxonomy" id="314285"/>
    <lineage>
        <taxon>Bacteria</taxon>
        <taxon>Pseudomonadati</taxon>
        <taxon>Pseudomonadota</taxon>
        <taxon>Gammaproteobacteria</taxon>
        <taxon>Cellvibrionales</taxon>
        <taxon>Halieaceae</taxon>
        <taxon>Congregibacter</taxon>
    </lineage>
</organism>
<dbReference type="InterPro" id="IPR058792">
    <property type="entry name" value="Beta-barrel_RND_2"/>
</dbReference>
<dbReference type="AlphaFoldDB" id="A4A403"/>
<feature type="domain" description="Multidrug resistance protein MdtA-like barrel-sandwich hybrid" evidence="2">
    <location>
        <begin position="69"/>
        <end position="187"/>
    </location>
</feature>
<dbReference type="Proteomes" id="UP000019205">
    <property type="component" value="Chromosome"/>
</dbReference>
<dbReference type="Pfam" id="PF25917">
    <property type="entry name" value="BSH_RND"/>
    <property type="match status" value="1"/>
</dbReference>
<comment type="caution">
    <text evidence="4">The sequence shown here is derived from an EMBL/GenBank/DDBJ whole genome shotgun (WGS) entry which is preliminary data.</text>
</comment>
<dbReference type="FunFam" id="2.40.30.170:FF:000010">
    <property type="entry name" value="Efflux RND transporter periplasmic adaptor subunit"/>
    <property type="match status" value="1"/>
</dbReference>
<reference evidence="4 5" key="1">
    <citation type="journal article" date="2007" name="Proc. Natl. Acad. Sci. U.S.A.">
        <title>Characterization of a marine gammaproteobacterium capable of aerobic anoxygenic photosynthesis.</title>
        <authorList>
            <person name="Fuchs B.M."/>
            <person name="Spring S."/>
            <person name="Teeling H."/>
            <person name="Quast C."/>
            <person name="Wulf J."/>
            <person name="Schattenhofer M."/>
            <person name="Yan S."/>
            <person name="Ferriera S."/>
            <person name="Johnson J."/>
            <person name="Glockner F.O."/>
            <person name="Amann R."/>
        </authorList>
    </citation>
    <scope>NUCLEOTIDE SEQUENCE [LARGE SCALE GENOMIC DNA]</scope>
    <source>
        <strain evidence="4">KT71</strain>
    </source>
</reference>
<dbReference type="eggNOG" id="COG0845">
    <property type="taxonomic scope" value="Bacteria"/>
</dbReference>
<evidence type="ECO:0000256" key="1">
    <source>
        <dbReference type="ARBA" id="ARBA00009477"/>
    </source>
</evidence>
<dbReference type="HOGENOM" id="CLU_018816_1_2_6"/>
<dbReference type="PANTHER" id="PTHR30469:SF11">
    <property type="entry name" value="BLL4320 PROTEIN"/>
    <property type="match status" value="1"/>
</dbReference>
<evidence type="ECO:0000313" key="4">
    <source>
        <dbReference type="EMBL" id="EAQ99426.2"/>
    </source>
</evidence>